<name>A0A173SUJ0_PARDI</name>
<protein>
    <submittedName>
        <fullName evidence="1">Uncharacterized protein</fullName>
    </submittedName>
</protein>
<dbReference type="EMBL" id="SRYM01000038">
    <property type="protein sequence ID" value="TGY56211.1"/>
    <property type="molecule type" value="Genomic_DNA"/>
</dbReference>
<dbReference type="AlphaFoldDB" id="A0A173SUJ0"/>
<reference evidence="1 3" key="1">
    <citation type="submission" date="2015-09" db="EMBL/GenBank/DDBJ databases">
        <authorList>
            <consortium name="Pathogen Informatics"/>
        </authorList>
    </citation>
    <scope>NUCLEOTIDE SEQUENCE [LARGE SCALE GENOMIC DNA]</scope>
    <source>
        <strain evidence="1 3">2789STDY5608872</strain>
    </source>
</reference>
<evidence type="ECO:0000313" key="4">
    <source>
        <dbReference type="Proteomes" id="UP000310032"/>
    </source>
</evidence>
<reference evidence="2 4" key="2">
    <citation type="submission" date="2019-04" db="EMBL/GenBank/DDBJ databases">
        <title>Microbes associate with the intestines of laboratory mice.</title>
        <authorList>
            <person name="Navarre W."/>
            <person name="Wong E."/>
            <person name="Huang K."/>
            <person name="Tropini C."/>
            <person name="Ng K."/>
            <person name="Yu B."/>
        </authorList>
    </citation>
    <scope>NUCLEOTIDE SEQUENCE [LARGE SCALE GENOMIC DNA]</scope>
    <source>
        <strain evidence="2 4">NM39_I3</strain>
    </source>
</reference>
<dbReference type="Proteomes" id="UP000095591">
    <property type="component" value="Unassembled WGS sequence"/>
</dbReference>
<organism evidence="1 3">
    <name type="scientific">Parabacteroides distasonis</name>
    <dbReference type="NCBI Taxonomy" id="823"/>
    <lineage>
        <taxon>Bacteria</taxon>
        <taxon>Pseudomonadati</taxon>
        <taxon>Bacteroidota</taxon>
        <taxon>Bacteroidia</taxon>
        <taxon>Bacteroidales</taxon>
        <taxon>Tannerellaceae</taxon>
        <taxon>Parabacteroides</taxon>
    </lineage>
</organism>
<evidence type="ECO:0000313" key="3">
    <source>
        <dbReference type="Proteomes" id="UP000095591"/>
    </source>
</evidence>
<dbReference type="EMBL" id="CYXP01000002">
    <property type="protein sequence ID" value="CUM93389.1"/>
    <property type="molecule type" value="Genomic_DNA"/>
</dbReference>
<dbReference type="Proteomes" id="UP000310032">
    <property type="component" value="Unassembled WGS sequence"/>
</dbReference>
<accession>A0A173SUJ0</accession>
<sequence>MVKTRFLIIYSIVCTMVLIRTCTNDDMLAGFDLREISGVEFPPYREIRRCKTQYPRLCWIDITYSLSADNKRALQKRLEDITGKPCSRWVKYEDRYEFRDLNSPYDIFVIEVNKRDTCFHVSFCY</sequence>
<evidence type="ECO:0000313" key="2">
    <source>
        <dbReference type="EMBL" id="TGY56211.1"/>
    </source>
</evidence>
<gene>
    <name evidence="2" type="ORF">E5342_12830</name>
    <name evidence="1" type="ORF">ERS852429_01173</name>
</gene>
<proteinExistence type="predicted"/>
<evidence type="ECO:0000313" key="1">
    <source>
        <dbReference type="EMBL" id="CUM93389.1"/>
    </source>
</evidence>